<evidence type="ECO:0000256" key="7">
    <source>
        <dbReference type="PROSITE-ProRule" id="PRU10141"/>
    </source>
</evidence>
<keyword evidence="5 10" id="KW-0418">Kinase</keyword>
<dbReference type="Gene3D" id="1.10.510.10">
    <property type="entry name" value="Transferase(Phosphotransferase) domain 1"/>
    <property type="match status" value="1"/>
</dbReference>
<keyword evidence="4 7" id="KW-0547">Nucleotide-binding</keyword>
<dbReference type="PROSITE" id="PS00108">
    <property type="entry name" value="PROTEIN_KINASE_ST"/>
    <property type="match status" value="1"/>
</dbReference>
<evidence type="ECO:0000256" key="3">
    <source>
        <dbReference type="ARBA" id="ARBA00022679"/>
    </source>
</evidence>
<dbReference type="GO" id="GO:0007165">
    <property type="term" value="P:signal transduction"/>
    <property type="evidence" value="ECO:0007669"/>
    <property type="project" value="TreeGrafter"/>
</dbReference>
<keyword evidence="11" id="KW-1185">Reference proteome</keyword>
<protein>
    <submittedName>
        <fullName evidence="10">Protein kinase gsk3</fullName>
    </submittedName>
</protein>
<dbReference type="InterPro" id="IPR050591">
    <property type="entry name" value="GSK-3"/>
</dbReference>
<dbReference type="CDD" id="cd14137">
    <property type="entry name" value="STKc_GSK3"/>
    <property type="match status" value="1"/>
</dbReference>
<dbReference type="EMBL" id="NAJL01000016">
    <property type="protein sequence ID" value="TKA28915.1"/>
    <property type="molecule type" value="Genomic_DNA"/>
</dbReference>
<dbReference type="InterPro" id="IPR000719">
    <property type="entry name" value="Prot_kinase_dom"/>
</dbReference>
<dbReference type="PROSITE" id="PS50011">
    <property type="entry name" value="PROTEIN_KINASE_DOM"/>
    <property type="match status" value="1"/>
</dbReference>
<evidence type="ECO:0000313" key="10">
    <source>
        <dbReference type="EMBL" id="TKA28915.1"/>
    </source>
</evidence>
<gene>
    <name evidence="10" type="ORF">B0A50_03326</name>
</gene>
<evidence type="ECO:0000313" key="11">
    <source>
        <dbReference type="Proteomes" id="UP000308549"/>
    </source>
</evidence>
<evidence type="ECO:0000256" key="4">
    <source>
        <dbReference type="ARBA" id="ARBA00022741"/>
    </source>
</evidence>
<evidence type="ECO:0000256" key="8">
    <source>
        <dbReference type="RuleBase" id="RU000304"/>
    </source>
</evidence>
<proteinExistence type="inferred from homology"/>
<dbReference type="GO" id="GO:0004674">
    <property type="term" value="F:protein serine/threonine kinase activity"/>
    <property type="evidence" value="ECO:0007669"/>
    <property type="project" value="UniProtKB-KW"/>
</dbReference>
<dbReference type="AlphaFoldDB" id="A0A4U0U455"/>
<dbReference type="InterPro" id="IPR039192">
    <property type="entry name" value="STKc_GSK3"/>
</dbReference>
<accession>A0A4U0U455</accession>
<dbReference type="GO" id="GO:0005737">
    <property type="term" value="C:cytoplasm"/>
    <property type="evidence" value="ECO:0007669"/>
    <property type="project" value="TreeGrafter"/>
</dbReference>
<feature type="domain" description="Protein kinase" evidence="9">
    <location>
        <begin position="35"/>
        <end position="336"/>
    </location>
</feature>
<dbReference type="FunFam" id="1.10.510.10:FF:000055">
    <property type="entry name" value="Glycogen synthase kinase-3 beta"/>
    <property type="match status" value="1"/>
</dbReference>
<comment type="caution">
    <text evidence="10">The sequence shown here is derived from an EMBL/GenBank/DDBJ whole genome shotgun (WGS) entry which is preliminary data.</text>
</comment>
<dbReference type="GO" id="GO:0005524">
    <property type="term" value="F:ATP binding"/>
    <property type="evidence" value="ECO:0007669"/>
    <property type="project" value="UniProtKB-UniRule"/>
</dbReference>
<keyword evidence="2 8" id="KW-0723">Serine/threonine-protein kinase</keyword>
<dbReference type="InterPro" id="IPR011009">
    <property type="entry name" value="Kinase-like_dom_sf"/>
</dbReference>
<dbReference type="InterPro" id="IPR008271">
    <property type="entry name" value="Ser/Thr_kinase_AS"/>
</dbReference>
<comment type="similarity">
    <text evidence="1">Belongs to the protein kinase superfamily. CMGC Ser/Thr protein kinase family. GSK-3 subfamily.</text>
</comment>
<dbReference type="PANTHER" id="PTHR24057:SF0">
    <property type="entry name" value="PROTEIN KINASE SHAGGY-RELATED"/>
    <property type="match status" value="1"/>
</dbReference>
<evidence type="ECO:0000256" key="6">
    <source>
        <dbReference type="ARBA" id="ARBA00022840"/>
    </source>
</evidence>
<evidence type="ECO:0000259" key="9">
    <source>
        <dbReference type="PROSITE" id="PS50011"/>
    </source>
</evidence>
<dbReference type="OrthoDB" id="272141at2759"/>
<dbReference type="PROSITE" id="PS00107">
    <property type="entry name" value="PROTEIN_KINASE_ATP"/>
    <property type="match status" value="1"/>
</dbReference>
<sequence>MSQNRPSAFSGLRMGEVVREKVQDGLTGETKEMQYSQCKIVGNGSFGVVFQTKLSPSGEDAAIKRVLQDKRFKNRELQIMRIVRHPNIVELKAFYYSNGERVRDIDSLMGVQTALMEAQKDEVYLNLVLEYVPETVYRASRHFNKLKTTMPILEVKIYIYQLFRSLAYIHSQGICHRDIKPQNLLLDPQSGILKLCDFGSAKILVEGEPNVSYICSRYYRAPELIFGATNYTTKIDVWSTGCVMAELMLGQPLFPGESGIDQLVEIIKVLGTPTRDQIRTMNPNYMEHKFPQIKPHPFSKVFRKADPNAIDLISRLLEYTPTQRLSAIDAMVHPFFDELRDPNTKLPDTRHSNGAPRELPNLFDFSHHELSIAPQLNHQLVPAHMKPVLAAKGIDIDNLQPLTKDQMIARLD</sequence>
<organism evidence="10 11">
    <name type="scientific">Salinomyces thailandicus</name>
    <dbReference type="NCBI Taxonomy" id="706561"/>
    <lineage>
        <taxon>Eukaryota</taxon>
        <taxon>Fungi</taxon>
        <taxon>Dikarya</taxon>
        <taxon>Ascomycota</taxon>
        <taxon>Pezizomycotina</taxon>
        <taxon>Dothideomycetes</taxon>
        <taxon>Dothideomycetidae</taxon>
        <taxon>Mycosphaerellales</taxon>
        <taxon>Teratosphaeriaceae</taxon>
        <taxon>Salinomyces</taxon>
    </lineage>
</organism>
<evidence type="ECO:0000256" key="2">
    <source>
        <dbReference type="ARBA" id="ARBA00022527"/>
    </source>
</evidence>
<evidence type="ECO:0000256" key="1">
    <source>
        <dbReference type="ARBA" id="ARBA00005527"/>
    </source>
</evidence>
<evidence type="ECO:0000256" key="5">
    <source>
        <dbReference type="ARBA" id="ARBA00022777"/>
    </source>
</evidence>
<keyword evidence="6 7" id="KW-0067">ATP-binding</keyword>
<dbReference type="InterPro" id="IPR017441">
    <property type="entry name" value="Protein_kinase_ATP_BS"/>
</dbReference>
<dbReference type="Gene3D" id="3.30.200.20">
    <property type="entry name" value="Phosphorylase Kinase, domain 1"/>
    <property type="match status" value="1"/>
</dbReference>
<dbReference type="PANTHER" id="PTHR24057">
    <property type="entry name" value="GLYCOGEN SYNTHASE KINASE-3 ALPHA"/>
    <property type="match status" value="1"/>
</dbReference>
<dbReference type="Pfam" id="PF00069">
    <property type="entry name" value="Pkinase"/>
    <property type="match status" value="1"/>
</dbReference>
<reference evidence="10 11" key="1">
    <citation type="submission" date="2017-03" db="EMBL/GenBank/DDBJ databases">
        <title>Genomes of endolithic fungi from Antarctica.</title>
        <authorList>
            <person name="Coleine C."/>
            <person name="Masonjones S."/>
            <person name="Stajich J.E."/>
        </authorList>
    </citation>
    <scope>NUCLEOTIDE SEQUENCE [LARGE SCALE GENOMIC DNA]</scope>
    <source>
        <strain evidence="10 11">CCFEE 6315</strain>
    </source>
</reference>
<keyword evidence="3" id="KW-0808">Transferase</keyword>
<dbReference type="Proteomes" id="UP000308549">
    <property type="component" value="Unassembled WGS sequence"/>
</dbReference>
<dbReference type="GO" id="GO:0005634">
    <property type="term" value="C:nucleus"/>
    <property type="evidence" value="ECO:0007669"/>
    <property type="project" value="TreeGrafter"/>
</dbReference>
<feature type="binding site" evidence="7">
    <location>
        <position position="64"/>
    </location>
    <ligand>
        <name>ATP</name>
        <dbReference type="ChEBI" id="CHEBI:30616"/>
    </ligand>
</feature>
<dbReference type="GO" id="GO:0004712">
    <property type="term" value="F:protein serine/threonine/tyrosine kinase activity"/>
    <property type="evidence" value="ECO:0007669"/>
    <property type="project" value="TreeGrafter"/>
</dbReference>
<dbReference type="GO" id="GO:0030154">
    <property type="term" value="P:cell differentiation"/>
    <property type="evidence" value="ECO:0007669"/>
    <property type="project" value="TreeGrafter"/>
</dbReference>
<dbReference type="SMART" id="SM00220">
    <property type="entry name" value="S_TKc"/>
    <property type="match status" value="1"/>
</dbReference>
<dbReference type="SUPFAM" id="SSF56112">
    <property type="entry name" value="Protein kinase-like (PK-like)"/>
    <property type="match status" value="1"/>
</dbReference>
<name>A0A4U0U455_9PEZI</name>